<dbReference type="OrthoDB" id="10286822at2759"/>
<reference evidence="1 2" key="1">
    <citation type="submission" date="2015-01" db="EMBL/GenBank/DDBJ databases">
        <title>Evolution of Trichinella species and genotypes.</title>
        <authorList>
            <person name="Korhonen P.K."/>
            <person name="Edoardo P."/>
            <person name="Giuseppe L.R."/>
            <person name="Gasser R.B."/>
        </authorList>
    </citation>
    <scope>NUCLEOTIDE SEQUENCE [LARGE SCALE GENOMIC DNA]</scope>
    <source>
        <strain evidence="1">ISS3</strain>
    </source>
</reference>
<evidence type="ECO:0000313" key="1">
    <source>
        <dbReference type="EMBL" id="KRY29896.1"/>
    </source>
</evidence>
<dbReference type="AlphaFoldDB" id="A0A0V1AYN0"/>
<dbReference type="Proteomes" id="UP000054776">
    <property type="component" value="Unassembled WGS sequence"/>
</dbReference>
<name>A0A0V1AYN0_TRISP</name>
<evidence type="ECO:0000313" key="2">
    <source>
        <dbReference type="Proteomes" id="UP000054776"/>
    </source>
</evidence>
<comment type="caution">
    <text evidence="1">The sequence shown here is derived from an EMBL/GenBank/DDBJ whole genome shotgun (WGS) entry which is preliminary data.</text>
</comment>
<proteinExistence type="predicted"/>
<organism evidence="1 2">
    <name type="scientific">Trichinella spiralis</name>
    <name type="common">Trichina worm</name>
    <dbReference type="NCBI Taxonomy" id="6334"/>
    <lineage>
        <taxon>Eukaryota</taxon>
        <taxon>Metazoa</taxon>
        <taxon>Ecdysozoa</taxon>
        <taxon>Nematoda</taxon>
        <taxon>Enoplea</taxon>
        <taxon>Dorylaimia</taxon>
        <taxon>Trichinellida</taxon>
        <taxon>Trichinellidae</taxon>
        <taxon>Trichinella</taxon>
    </lineage>
</organism>
<protein>
    <submittedName>
        <fullName evidence="1">Uncharacterized protein</fullName>
    </submittedName>
</protein>
<dbReference type="EMBL" id="JYDH01000156">
    <property type="protein sequence ID" value="KRY29896.1"/>
    <property type="molecule type" value="Genomic_DNA"/>
</dbReference>
<sequence>MNKRVENFVEFILSAFYSNGDRIVVMTSAQAGQNGRQKIDRILSFSADYESQLRGRRFTNRFSTRQIHLKIMIIFLRHQNKGKRSKWKYCLKFVEPDEVKI</sequence>
<gene>
    <name evidence="1" type="ORF">T01_14634</name>
</gene>
<accession>A0A0V1AYN0</accession>
<dbReference type="InParanoid" id="A0A0V1AYN0"/>
<keyword evidence="2" id="KW-1185">Reference proteome</keyword>